<dbReference type="Proteomes" id="UP000827721">
    <property type="component" value="Unassembled WGS sequence"/>
</dbReference>
<organism evidence="1 2">
    <name type="scientific">Xanthoceras sorbifolium</name>
    <dbReference type="NCBI Taxonomy" id="99658"/>
    <lineage>
        <taxon>Eukaryota</taxon>
        <taxon>Viridiplantae</taxon>
        <taxon>Streptophyta</taxon>
        <taxon>Embryophyta</taxon>
        <taxon>Tracheophyta</taxon>
        <taxon>Spermatophyta</taxon>
        <taxon>Magnoliopsida</taxon>
        <taxon>eudicotyledons</taxon>
        <taxon>Gunneridae</taxon>
        <taxon>Pentapetalae</taxon>
        <taxon>rosids</taxon>
        <taxon>malvids</taxon>
        <taxon>Sapindales</taxon>
        <taxon>Sapindaceae</taxon>
        <taxon>Xanthoceroideae</taxon>
        <taxon>Xanthoceras</taxon>
    </lineage>
</organism>
<evidence type="ECO:0000313" key="2">
    <source>
        <dbReference type="Proteomes" id="UP000827721"/>
    </source>
</evidence>
<comment type="caution">
    <text evidence="1">The sequence shown here is derived from an EMBL/GenBank/DDBJ whole genome shotgun (WGS) entry which is preliminary data.</text>
</comment>
<dbReference type="EMBL" id="JAFEMO010000003">
    <property type="protein sequence ID" value="KAH7574591.1"/>
    <property type="molecule type" value="Genomic_DNA"/>
</dbReference>
<evidence type="ECO:0000313" key="1">
    <source>
        <dbReference type="EMBL" id="KAH7574591.1"/>
    </source>
</evidence>
<gene>
    <name evidence="1" type="ORF">JRO89_XS03G0317600</name>
</gene>
<keyword evidence="2" id="KW-1185">Reference proteome</keyword>
<protein>
    <submittedName>
        <fullName evidence="1">Uncharacterized protein</fullName>
    </submittedName>
</protein>
<proteinExistence type="predicted"/>
<reference evidence="1 2" key="1">
    <citation type="submission" date="2021-02" db="EMBL/GenBank/DDBJ databases">
        <title>Plant Genome Project.</title>
        <authorList>
            <person name="Zhang R.-G."/>
        </authorList>
    </citation>
    <scope>NUCLEOTIDE SEQUENCE [LARGE SCALE GENOMIC DNA]</scope>
    <source>
        <tissue evidence="1">Leaves</tissue>
    </source>
</reference>
<accession>A0ABQ8ID22</accession>
<sequence length="107" mass="11881">MACKIVSVSFSAPPLCCYAPQTSLKQPTFQLPAAQTQIEAYFLWMPNVEYTGQIAICNNVAFAYPELLQLTWISHDLLAFCPDNGRIMNYNTSLRSTGLCLPTTNVV</sequence>
<name>A0ABQ8ID22_9ROSI</name>